<dbReference type="EMBL" id="LPWD01000437">
    <property type="protein sequence ID" value="ODS00259.1"/>
    <property type="molecule type" value="Genomic_DNA"/>
</dbReference>
<dbReference type="Proteomes" id="UP000095042">
    <property type="component" value="Unassembled WGS sequence"/>
</dbReference>
<evidence type="ECO:0000313" key="2">
    <source>
        <dbReference type="Proteomes" id="UP000095042"/>
    </source>
</evidence>
<dbReference type="AlphaFoldDB" id="A0A1E3W372"/>
<proteinExistence type="predicted"/>
<keyword evidence="2" id="KW-1185">Reference proteome</keyword>
<name>A0A1E3W372_9HYPH</name>
<sequence>MTDLVITNGDAAGELLRRALHGTEVLPWRDVLHEGPVLLTDTLEDLTVSRIEYLAGAGGGEIGAIEFELTARDRGLAMSGEFDRVVLWFEHDLYDQLQLLQVLDWFADHPRHGSLLLVQTDDYIGRQELEAIPALAATAAPVTKAQIDLAKRAWTALRQPTPEAWVRLLDDDTSALPFLRPAVIRMLEELPGPDGLTRTERQMLATIEGSESITALGLFMAVQKMEDAEFMGDWSFWRLLDQLSLADEPLVAGLEGAPFQHTDPELAKAYLTSRLSLTSLGKAVLAGGADWTEHHTVDRWWGGTHLSEDTLWRWDGEAQALIPPPR</sequence>
<gene>
    <name evidence="1" type="ORF">AUC71_03525</name>
</gene>
<evidence type="ECO:0008006" key="3">
    <source>
        <dbReference type="Google" id="ProtNLM"/>
    </source>
</evidence>
<organism evidence="1 2">
    <name type="scientific">Methyloceanibacter marginalis</name>
    <dbReference type="NCBI Taxonomy" id="1774971"/>
    <lineage>
        <taxon>Bacteria</taxon>
        <taxon>Pseudomonadati</taxon>
        <taxon>Pseudomonadota</taxon>
        <taxon>Alphaproteobacteria</taxon>
        <taxon>Hyphomicrobiales</taxon>
        <taxon>Hyphomicrobiaceae</taxon>
        <taxon>Methyloceanibacter</taxon>
    </lineage>
</organism>
<reference evidence="1 2" key="1">
    <citation type="journal article" date="2016" name="Environ. Microbiol.">
        <title>New Methyloceanibacter diversity from North Sea sediments includes methanotroph containing solely the soluble methane monooxygenase.</title>
        <authorList>
            <person name="Vekeman B."/>
            <person name="Kerckhof F.M."/>
            <person name="Cremers G."/>
            <person name="de Vos P."/>
            <person name="Vandamme P."/>
            <person name="Boon N."/>
            <person name="Op den Camp H.J."/>
            <person name="Heylen K."/>
        </authorList>
    </citation>
    <scope>NUCLEOTIDE SEQUENCE [LARGE SCALE GENOMIC DNA]</scope>
    <source>
        <strain evidence="1 2">R-67177</strain>
    </source>
</reference>
<dbReference type="RefSeq" id="WP_069624925.1">
    <property type="nucleotide sequence ID" value="NZ_LPWD01000437.1"/>
</dbReference>
<dbReference type="OrthoDB" id="127805at2"/>
<accession>A0A1E3W372</accession>
<comment type="caution">
    <text evidence="1">The sequence shown here is derived from an EMBL/GenBank/DDBJ whole genome shotgun (WGS) entry which is preliminary data.</text>
</comment>
<protein>
    <recommendedName>
        <fullName evidence="3">DUF1835 domain-containing protein</fullName>
    </recommendedName>
</protein>
<evidence type="ECO:0000313" key="1">
    <source>
        <dbReference type="EMBL" id="ODS00259.1"/>
    </source>
</evidence>